<comment type="similarity">
    <text evidence="1">Belongs to the HupF/HypC family.</text>
</comment>
<dbReference type="AlphaFoldDB" id="A0A9X1RX65"/>
<sequence length="139" mass="14711">MTRFIRPYALAATPGTRMRSRPDPRMTPPSKAERPMPIGIPARIVCAEGLAAQAVTRHGACAIDLARTGPLPAGAWVLAFRGVARAVIDAERARDIDVALDALEAIASGELDGAHASQGLVHYLTVVHGRGGNRSVQDR</sequence>
<dbReference type="Gene3D" id="2.30.30.140">
    <property type="match status" value="1"/>
</dbReference>
<protein>
    <submittedName>
        <fullName evidence="3">HypC/HybG/HupF family hydrogenase formation chaperone</fullName>
    </submittedName>
</protein>
<organism evidence="3 4">
    <name type="scientific">Paraburkholderia tagetis</name>
    <dbReference type="NCBI Taxonomy" id="2913261"/>
    <lineage>
        <taxon>Bacteria</taxon>
        <taxon>Pseudomonadati</taxon>
        <taxon>Pseudomonadota</taxon>
        <taxon>Betaproteobacteria</taxon>
        <taxon>Burkholderiales</taxon>
        <taxon>Burkholderiaceae</taxon>
        <taxon>Paraburkholderia</taxon>
    </lineage>
</organism>
<accession>A0A9X1RX65</accession>
<reference evidence="3" key="1">
    <citation type="submission" date="2022-01" db="EMBL/GenBank/DDBJ databases">
        <title>Genome sequence and assembly of Parabukholderia sp. RG36.</title>
        <authorList>
            <person name="Chhetri G."/>
        </authorList>
    </citation>
    <scope>NUCLEOTIDE SEQUENCE</scope>
    <source>
        <strain evidence="3">RG36</strain>
    </source>
</reference>
<evidence type="ECO:0000313" key="3">
    <source>
        <dbReference type="EMBL" id="MCG5076218.1"/>
    </source>
</evidence>
<feature type="region of interest" description="Disordered" evidence="2">
    <location>
        <begin position="14"/>
        <end position="34"/>
    </location>
</feature>
<comment type="caution">
    <text evidence="3">The sequence shown here is derived from an EMBL/GenBank/DDBJ whole genome shotgun (WGS) entry which is preliminary data.</text>
</comment>
<evidence type="ECO:0000313" key="4">
    <source>
        <dbReference type="Proteomes" id="UP001139308"/>
    </source>
</evidence>
<gene>
    <name evidence="3" type="ORF">L5014_23055</name>
</gene>
<keyword evidence="4" id="KW-1185">Reference proteome</keyword>
<dbReference type="Pfam" id="PF01455">
    <property type="entry name" value="HupF_HypC"/>
    <property type="match status" value="1"/>
</dbReference>
<evidence type="ECO:0000256" key="2">
    <source>
        <dbReference type="SAM" id="MobiDB-lite"/>
    </source>
</evidence>
<dbReference type="EMBL" id="JAKLJA010000022">
    <property type="protein sequence ID" value="MCG5076218.1"/>
    <property type="molecule type" value="Genomic_DNA"/>
</dbReference>
<dbReference type="InterPro" id="IPR001109">
    <property type="entry name" value="Hydrogenase_HupF/HypC"/>
</dbReference>
<dbReference type="RefSeq" id="WP_238466056.1">
    <property type="nucleotide sequence ID" value="NZ_JAKLJA010000022.1"/>
</dbReference>
<dbReference type="SUPFAM" id="SSF159127">
    <property type="entry name" value="HupF/HypC-like"/>
    <property type="match status" value="1"/>
</dbReference>
<dbReference type="Proteomes" id="UP001139308">
    <property type="component" value="Unassembled WGS sequence"/>
</dbReference>
<evidence type="ECO:0000256" key="1">
    <source>
        <dbReference type="ARBA" id="ARBA00006018"/>
    </source>
</evidence>
<name>A0A9X1RX65_9BURK</name>
<proteinExistence type="inferred from homology"/>